<dbReference type="Gene3D" id="3.40.33.10">
    <property type="entry name" value="CAP"/>
    <property type="match status" value="1"/>
</dbReference>
<dbReference type="EMBL" id="WUAV01000006">
    <property type="protein sequence ID" value="KAF1747988.1"/>
    <property type="molecule type" value="Genomic_DNA"/>
</dbReference>
<sequence>MKTALLFVFFCVVTTIFADELSKFNGLRKKFAEDNGIPNMWALRYSKMLLDIAESIPCPTEPGADWRYYYTIGGKNGAEFNRHLFQWFDTYKKTNASMVTAQVKQWEKGTAYFLEYVNPTQTEIACVDKRCYIKSTDLKLTIHYKRMCLFGPYNNIGMTVPIAQSSKRLPGTQCGPNGERQDRLCVPK</sequence>
<dbReference type="AlphaFoldDB" id="A0A6A5FZA2"/>
<proteinExistence type="predicted"/>
<dbReference type="RefSeq" id="XP_003117660.2">
    <property type="nucleotide sequence ID" value="XM_003117612.2"/>
</dbReference>
<evidence type="ECO:0000313" key="3">
    <source>
        <dbReference type="Proteomes" id="UP000483820"/>
    </source>
</evidence>
<protein>
    <recommendedName>
        <fullName evidence="4">SCP domain-containing protein</fullName>
    </recommendedName>
</protein>
<organism evidence="2 3">
    <name type="scientific">Caenorhabditis remanei</name>
    <name type="common">Caenorhabditis vulgaris</name>
    <dbReference type="NCBI Taxonomy" id="31234"/>
    <lineage>
        <taxon>Eukaryota</taxon>
        <taxon>Metazoa</taxon>
        <taxon>Ecdysozoa</taxon>
        <taxon>Nematoda</taxon>
        <taxon>Chromadorea</taxon>
        <taxon>Rhabditida</taxon>
        <taxon>Rhabditina</taxon>
        <taxon>Rhabditomorpha</taxon>
        <taxon>Rhabditoidea</taxon>
        <taxon>Rhabditidae</taxon>
        <taxon>Peloderinae</taxon>
        <taxon>Caenorhabditis</taxon>
    </lineage>
</organism>
<accession>A0A6A5FZA2</accession>
<keyword evidence="1" id="KW-0732">Signal</keyword>
<comment type="caution">
    <text evidence="2">The sequence shown here is derived from an EMBL/GenBank/DDBJ whole genome shotgun (WGS) entry which is preliminary data.</text>
</comment>
<feature type="chain" id="PRO_5025665635" description="SCP domain-containing protein" evidence="1">
    <location>
        <begin position="19"/>
        <end position="188"/>
    </location>
</feature>
<dbReference type="InterPro" id="IPR035940">
    <property type="entry name" value="CAP_sf"/>
</dbReference>
<evidence type="ECO:0000256" key="1">
    <source>
        <dbReference type="SAM" id="SignalP"/>
    </source>
</evidence>
<dbReference type="Proteomes" id="UP000483820">
    <property type="component" value="Chromosome X"/>
</dbReference>
<dbReference type="KEGG" id="crq:GCK72_024455"/>
<evidence type="ECO:0008006" key="4">
    <source>
        <dbReference type="Google" id="ProtNLM"/>
    </source>
</evidence>
<dbReference type="GeneID" id="9825044"/>
<name>A0A6A5FZA2_CAERE</name>
<reference evidence="2 3" key="1">
    <citation type="submission" date="2019-12" db="EMBL/GenBank/DDBJ databases">
        <title>Chromosome-level assembly of the Caenorhabditis remanei genome.</title>
        <authorList>
            <person name="Teterina A.A."/>
            <person name="Willis J.H."/>
            <person name="Phillips P.C."/>
        </authorList>
    </citation>
    <scope>NUCLEOTIDE SEQUENCE [LARGE SCALE GENOMIC DNA]</scope>
    <source>
        <strain evidence="2 3">PX506</strain>
        <tissue evidence="2">Whole organism</tissue>
    </source>
</reference>
<feature type="signal peptide" evidence="1">
    <location>
        <begin position="1"/>
        <end position="18"/>
    </location>
</feature>
<dbReference type="CTD" id="9825044"/>
<evidence type="ECO:0000313" key="2">
    <source>
        <dbReference type="EMBL" id="KAF1747988.1"/>
    </source>
</evidence>
<gene>
    <name evidence="2" type="ORF">GCK72_024455</name>
</gene>